<sequence length="62" mass="6736">MNSLLRGSVQGLATRSSGAKRAATIWMSSRSLEAMLSVFTIPSGMGHELTTQTSRQTLHWEA</sequence>
<comment type="caution">
    <text evidence="1">The sequence shown here is derived from an EMBL/GenBank/DDBJ whole genome shotgun (WGS) entry which is preliminary data.</text>
</comment>
<accession>A0ABP0LFP6</accession>
<evidence type="ECO:0000313" key="2">
    <source>
        <dbReference type="Proteomes" id="UP001642464"/>
    </source>
</evidence>
<dbReference type="Proteomes" id="UP001642464">
    <property type="component" value="Unassembled WGS sequence"/>
</dbReference>
<name>A0ABP0LFP6_9DINO</name>
<organism evidence="1 2">
    <name type="scientific">Durusdinium trenchii</name>
    <dbReference type="NCBI Taxonomy" id="1381693"/>
    <lineage>
        <taxon>Eukaryota</taxon>
        <taxon>Sar</taxon>
        <taxon>Alveolata</taxon>
        <taxon>Dinophyceae</taxon>
        <taxon>Suessiales</taxon>
        <taxon>Symbiodiniaceae</taxon>
        <taxon>Durusdinium</taxon>
    </lineage>
</organism>
<protein>
    <submittedName>
        <fullName evidence="1">Uncharacterized protein</fullName>
    </submittedName>
</protein>
<reference evidence="1 2" key="1">
    <citation type="submission" date="2024-02" db="EMBL/GenBank/DDBJ databases">
        <authorList>
            <person name="Chen Y."/>
            <person name="Shah S."/>
            <person name="Dougan E. K."/>
            <person name="Thang M."/>
            <person name="Chan C."/>
        </authorList>
    </citation>
    <scope>NUCLEOTIDE SEQUENCE [LARGE SCALE GENOMIC DNA]</scope>
</reference>
<dbReference type="EMBL" id="CAXAMM010016080">
    <property type="protein sequence ID" value="CAK9037981.1"/>
    <property type="molecule type" value="Genomic_DNA"/>
</dbReference>
<proteinExistence type="predicted"/>
<evidence type="ECO:0000313" key="1">
    <source>
        <dbReference type="EMBL" id="CAK9037981.1"/>
    </source>
</evidence>
<gene>
    <name evidence="1" type="ORF">SCF082_LOCUS22404</name>
</gene>
<keyword evidence="2" id="KW-1185">Reference proteome</keyword>